<organism evidence="1 2">
    <name type="scientific">Providencia huaxiensis</name>
    <dbReference type="NCBI Taxonomy" id="2027290"/>
    <lineage>
        <taxon>Bacteria</taxon>
        <taxon>Pseudomonadati</taxon>
        <taxon>Pseudomonadota</taxon>
        <taxon>Gammaproteobacteria</taxon>
        <taxon>Enterobacterales</taxon>
        <taxon>Morganellaceae</taxon>
        <taxon>Providencia</taxon>
    </lineage>
</organism>
<sequence length="162" mass="18350">MMNQFGEQLKLYSDRQRDEKKRTALDVQYVQSEGKEGFLTLNISMAPMTLEGRDVLWDQKITIQLSRYELTAFCGALFGLEKEMRAKFHGANKNKGFVVNNNGSVGCGMTISEAGNTMTFMLDHARRIELGAFVLRRQAEAWKMSASDVLAIMRQSVSIKKQ</sequence>
<name>A0A8I2IR06_9GAMM</name>
<protein>
    <submittedName>
        <fullName evidence="1">Uncharacterized protein</fullName>
    </submittedName>
</protein>
<reference evidence="1" key="1">
    <citation type="submission" date="2021-03" db="EMBL/GenBank/DDBJ databases">
        <authorList>
            <person name="Stanton E."/>
        </authorList>
    </citation>
    <scope>NUCLEOTIDE SEQUENCE</scope>
    <source>
        <strain evidence="1">2020EL-00113</strain>
    </source>
</reference>
<evidence type="ECO:0000313" key="1">
    <source>
        <dbReference type="EMBL" id="MBQ0270720.1"/>
    </source>
</evidence>
<gene>
    <name evidence="1" type="ORF">J7T18_20760</name>
</gene>
<proteinExistence type="predicted"/>
<evidence type="ECO:0000313" key="2">
    <source>
        <dbReference type="Proteomes" id="UP000674270"/>
    </source>
</evidence>
<comment type="caution">
    <text evidence="1">The sequence shown here is derived from an EMBL/GenBank/DDBJ whole genome shotgun (WGS) entry which is preliminary data.</text>
</comment>
<accession>A0A8I2IR06</accession>
<dbReference type="AlphaFoldDB" id="A0A8I2IR06"/>
<dbReference type="EMBL" id="JAGKLY010000017">
    <property type="protein sequence ID" value="MBQ0270720.1"/>
    <property type="molecule type" value="Genomic_DNA"/>
</dbReference>
<dbReference type="Proteomes" id="UP000674270">
    <property type="component" value="Unassembled WGS sequence"/>
</dbReference>